<accession>A0A850R9I9</accession>
<keyword evidence="1" id="KW-0812">Transmembrane</keyword>
<proteinExistence type="predicted"/>
<evidence type="ECO:0000313" key="2">
    <source>
        <dbReference type="EMBL" id="NVZ10594.1"/>
    </source>
</evidence>
<protein>
    <submittedName>
        <fullName evidence="2">Uncharacterized protein</fullName>
    </submittedName>
</protein>
<name>A0A850R9I9_9GAMM</name>
<feature type="transmembrane region" description="Helical" evidence="1">
    <location>
        <begin position="12"/>
        <end position="36"/>
    </location>
</feature>
<evidence type="ECO:0000256" key="1">
    <source>
        <dbReference type="SAM" id="Phobius"/>
    </source>
</evidence>
<sequence length="111" mass="12389">MSKLSEKLKEEFHALLPPAIFFFVALHLVAFVRVLMLKGTGIAVGTSASVTLAALIIAKAVLIADLLPFINRYPHKPLVYNVAWKTTIYFLVAACVHYLERLVDYWRESGG</sequence>
<organism evidence="2 3">
    <name type="scientific">Allochromatium humboldtianum</name>
    <dbReference type="NCBI Taxonomy" id="504901"/>
    <lineage>
        <taxon>Bacteria</taxon>
        <taxon>Pseudomonadati</taxon>
        <taxon>Pseudomonadota</taxon>
        <taxon>Gammaproteobacteria</taxon>
        <taxon>Chromatiales</taxon>
        <taxon>Chromatiaceae</taxon>
        <taxon>Allochromatium</taxon>
    </lineage>
</organism>
<dbReference type="EMBL" id="JABZEO010000010">
    <property type="protein sequence ID" value="NVZ10594.1"/>
    <property type="molecule type" value="Genomic_DNA"/>
</dbReference>
<gene>
    <name evidence="2" type="ORF">HW932_15125</name>
</gene>
<keyword evidence="1" id="KW-1133">Transmembrane helix</keyword>
<keyword evidence="1" id="KW-0472">Membrane</keyword>
<dbReference type="AlphaFoldDB" id="A0A850R9I9"/>
<dbReference type="Proteomes" id="UP000592294">
    <property type="component" value="Unassembled WGS sequence"/>
</dbReference>
<keyword evidence="3" id="KW-1185">Reference proteome</keyword>
<feature type="transmembrane region" description="Helical" evidence="1">
    <location>
        <begin position="78"/>
        <end position="99"/>
    </location>
</feature>
<feature type="transmembrane region" description="Helical" evidence="1">
    <location>
        <begin position="42"/>
        <end position="66"/>
    </location>
</feature>
<reference evidence="2 3" key="1">
    <citation type="submission" date="2020-06" db="EMBL/GenBank/DDBJ databases">
        <title>Whole-genome sequence of Allochromatium humboldtianum DSM 21881, type strain.</title>
        <authorList>
            <person name="Kyndt J.A."/>
            <person name="Meyer T.E."/>
        </authorList>
    </citation>
    <scope>NUCLEOTIDE SEQUENCE [LARGE SCALE GENOMIC DNA]</scope>
    <source>
        <strain evidence="2 3">DSM 21881</strain>
    </source>
</reference>
<evidence type="ECO:0000313" key="3">
    <source>
        <dbReference type="Proteomes" id="UP000592294"/>
    </source>
</evidence>
<comment type="caution">
    <text evidence="2">The sequence shown here is derived from an EMBL/GenBank/DDBJ whole genome shotgun (WGS) entry which is preliminary data.</text>
</comment>
<feature type="non-terminal residue" evidence="2">
    <location>
        <position position="111"/>
    </location>
</feature>